<dbReference type="InterPro" id="IPR059161">
    <property type="entry name" value="Znf-C2H2_STOP1/2_3rd"/>
</dbReference>
<evidence type="ECO:0000259" key="12">
    <source>
        <dbReference type="PROSITE" id="PS50157"/>
    </source>
</evidence>
<dbReference type="PANTHER" id="PTHR45878:SF28">
    <property type="entry name" value="C2H2-TYPE DOMAIN-CONTAINING PROTEIN"/>
    <property type="match status" value="1"/>
</dbReference>
<dbReference type="EnsemblPlants" id="TraesCS5A02G175400.1">
    <property type="protein sequence ID" value="TraesCS5A02G175400.1"/>
    <property type="gene ID" value="TraesCS5A02G175400"/>
</dbReference>
<reference evidence="13" key="2">
    <citation type="submission" date="2018-10" db="UniProtKB">
        <authorList>
            <consortium name="EnsemblPlants"/>
        </authorList>
    </citation>
    <scope>IDENTIFICATION</scope>
</reference>
<evidence type="ECO:0000256" key="10">
    <source>
        <dbReference type="PROSITE-ProRule" id="PRU00042"/>
    </source>
</evidence>
<evidence type="ECO:0000313" key="14">
    <source>
        <dbReference type="Proteomes" id="UP000019116"/>
    </source>
</evidence>
<keyword evidence="14" id="KW-1185">Reference proteome</keyword>
<name>A0A3B6KEP0_WHEAT</name>
<comment type="subcellular location">
    <subcellularLocation>
        <location evidence="1">Nucleus</location>
    </subcellularLocation>
</comment>
<accession>A0A3B6KEP0</accession>
<dbReference type="Gramene" id="TraesLDM5A03G02659110.1">
    <property type="protein sequence ID" value="TraesLDM5A03G02659110.1"/>
    <property type="gene ID" value="TraesLDM5A03G02659110"/>
</dbReference>
<dbReference type="GeneID" id="123106940"/>
<dbReference type="OrthoDB" id="6077919at2759"/>
<keyword evidence="2" id="KW-0479">Metal-binding</keyword>
<evidence type="ECO:0000256" key="9">
    <source>
        <dbReference type="ARBA" id="ARBA00023452"/>
    </source>
</evidence>
<dbReference type="InterPro" id="IPR055187">
    <property type="entry name" value="C2CH-3rd_BIRD-IDD"/>
</dbReference>
<dbReference type="Gramene" id="TraesROB_scaffold_015124_01G000100.1">
    <property type="protein sequence ID" value="TraesROB_scaffold_015124_01G000100.1"/>
    <property type="gene ID" value="TraesROB_scaffold_015124_01G000100"/>
</dbReference>
<feature type="domain" description="C2H2-type" evidence="12">
    <location>
        <begin position="268"/>
        <end position="304"/>
    </location>
</feature>
<reference evidence="13" key="1">
    <citation type="submission" date="2018-08" db="EMBL/GenBank/DDBJ databases">
        <authorList>
            <person name="Rossello M."/>
        </authorList>
    </citation>
    <scope>NUCLEOTIDE SEQUENCE [LARGE SCALE GENOMIC DNA]</scope>
    <source>
        <strain evidence="13">cv. Chinese Spring</strain>
    </source>
</reference>
<dbReference type="Pfam" id="PF23115">
    <property type="entry name" value="zf-C2H2_STOP2_3rd"/>
    <property type="match status" value="1"/>
</dbReference>
<keyword evidence="3" id="KW-0677">Repeat</keyword>
<dbReference type="Gramene" id="TraesCS5A02G175400.1">
    <property type="protein sequence ID" value="TraesCS5A02G175400.1"/>
    <property type="gene ID" value="TraesCS5A02G175400"/>
</dbReference>
<dbReference type="Proteomes" id="UP000019116">
    <property type="component" value="Chromosome 5A"/>
</dbReference>
<keyword evidence="5" id="KW-0862">Zinc</keyword>
<dbReference type="InterPro" id="IPR043584">
    <property type="entry name" value="WIP1/2/3/4/5/6"/>
</dbReference>
<evidence type="ECO:0000256" key="2">
    <source>
        <dbReference type="ARBA" id="ARBA00022723"/>
    </source>
</evidence>
<dbReference type="Gramene" id="TraesMAC5A03G02654410.1">
    <property type="protein sequence ID" value="TraesMAC5A03G02654410.1"/>
    <property type="gene ID" value="TraesMAC5A03G02654410"/>
</dbReference>
<dbReference type="RefSeq" id="XP_044384904.1">
    <property type="nucleotide sequence ID" value="XM_044528969.1"/>
</dbReference>
<dbReference type="GO" id="GO:0005634">
    <property type="term" value="C:nucleus"/>
    <property type="evidence" value="ECO:0000318"/>
    <property type="project" value="GO_Central"/>
</dbReference>
<dbReference type="GO" id="GO:0010468">
    <property type="term" value="P:regulation of gene expression"/>
    <property type="evidence" value="ECO:0000318"/>
    <property type="project" value="GO_Central"/>
</dbReference>
<feature type="compositionally biased region" description="Acidic residues" evidence="11">
    <location>
        <begin position="118"/>
        <end position="130"/>
    </location>
</feature>
<dbReference type="Gramene" id="TraesKAR5A01G0222950.1">
    <property type="protein sequence ID" value="cds.TraesKAR5A01G0222950.1"/>
    <property type="gene ID" value="TraesKAR5A01G0222950"/>
</dbReference>
<protein>
    <recommendedName>
        <fullName evidence="12">C2H2-type domain-containing protein</fullName>
    </recommendedName>
</protein>
<evidence type="ECO:0000256" key="1">
    <source>
        <dbReference type="ARBA" id="ARBA00004123"/>
    </source>
</evidence>
<dbReference type="Gramene" id="TraesLAC5A03G02609510.1">
    <property type="protein sequence ID" value="TraesLAC5A03G02609510.1"/>
    <property type="gene ID" value="TraesLAC5A03G02609510"/>
</dbReference>
<evidence type="ECO:0000256" key="4">
    <source>
        <dbReference type="ARBA" id="ARBA00022771"/>
    </source>
</evidence>
<dbReference type="Pfam" id="PF22995">
    <property type="entry name" value="C2CH-3rd_BIRD-IDD"/>
    <property type="match status" value="1"/>
</dbReference>
<organism evidence="13">
    <name type="scientific">Triticum aestivum</name>
    <name type="common">Wheat</name>
    <dbReference type="NCBI Taxonomy" id="4565"/>
    <lineage>
        <taxon>Eukaryota</taxon>
        <taxon>Viridiplantae</taxon>
        <taxon>Streptophyta</taxon>
        <taxon>Embryophyta</taxon>
        <taxon>Tracheophyta</taxon>
        <taxon>Spermatophyta</taxon>
        <taxon>Magnoliopsida</taxon>
        <taxon>Liliopsida</taxon>
        <taxon>Poales</taxon>
        <taxon>Poaceae</taxon>
        <taxon>BOP clade</taxon>
        <taxon>Pooideae</taxon>
        <taxon>Triticodae</taxon>
        <taxon>Triticeae</taxon>
        <taxon>Triticinae</taxon>
        <taxon>Triticum</taxon>
    </lineage>
</organism>
<feature type="domain" description="C2H2-type" evidence="12">
    <location>
        <begin position="164"/>
        <end position="191"/>
    </location>
</feature>
<dbReference type="KEGG" id="taes:123106940"/>
<evidence type="ECO:0000313" key="13">
    <source>
        <dbReference type="EnsemblPlants" id="TraesCS5A02G175400.1"/>
    </source>
</evidence>
<evidence type="ECO:0000256" key="3">
    <source>
        <dbReference type="ARBA" id="ARBA00022737"/>
    </source>
</evidence>
<keyword evidence="7" id="KW-0804">Transcription</keyword>
<comment type="similarity">
    <text evidence="9">Belongs to the WIP C2H2-type zinc-finger protein family.</text>
</comment>
<evidence type="ECO:0000256" key="5">
    <source>
        <dbReference type="ARBA" id="ARBA00022833"/>
    </source>
</evidence>
<feature type="region of interest" description="Disordered" evidence="11">
    <location>
        <begin position="72"/>
        <end position="131"/>
    </location>
</feature>
<sequence length="308" mass="34480">MSNPYTFLRPHIDRPFFPFQRSLVSPSSPPKQALPLLSLLPSSHDHSKILGCGYAGDDDHHQLKKEDEDVNISLQIGPPNPNPAPNLLRSTVSDGGCDDATGTTQDQCGGGDHSRADEQEEEEDDDDDAAGDGLCSEYFAAGKLTKGKYWIPTPAQILIGPTHFACPVCCKTFSRYNNLQMHMWGHGSQYRRGPDSLRGTQPAAMLRLPCFCCAPGCRSHVDHPRARPLKDFRTLQTHYKRRHCAKPFLCRKCGKALAVRGDWRTHEKNCGRRWHCTCGSDFKHKRSLKDHIRAFGQDHVERPPAAKM</sequence>
<gene>
    <name evidence="13" type="primary">LOC123106940</name>
</gene>
<evidence type="ECO:0000256" key="7">
    <source>
        <dbReference type="ARBA" id="ARBA00023163"/>
    </source>
</evidence>
<dbReference type="PROSITE" id="PS00028">
    <property type="entry name" value="ZINC_FINGER_C2H2_1"/>
    <property type="match status" value="1"/>
</dbReference>
<dbReference type="Gramene" id="TraesWEE_scaffold_122067_01G000100.1">
    <property type="protein sequence ID" value="TraesWEE_scaffold_122067_01G000100.1"/>
    <property type="gene ID" value="TraesWEE_scaffold_122067_01G000100"/>
</dbReference>
<dbReference type="SUPFAM" id="SSF57667">
    <property type="entry name" value="beta-beta-alpha zinc fingers"/>
    <property type="match status" value="1"/>
</dbReference>
<dbReference type="Gramene" id="TraesCLE_scaffold_098742_01G000100.1">
    <property type="protein sequence ID" value="TraesCLE_scaffold_098742_01G000100.1"/>
    <property type="gene ID" value="TraesCLE_scaffold_098742_01G000100"/>
</dbReference>
<dbReference type="GO" id="GO:0008270">
    <property type="term" value="F:zinc ion binding"/>
    <property type="evidence" value="ECO:0007669"/>
    <property type="project" value="UniProtKB-KW"/>
</dbReference>
<dbReference type="Gramene" id="TraesNOR5A03G02677500.1">
    <property type="protein sequence ID" value="TraesNOR5A03G02677500.1"/>
    <property type="gene ID" value="TraesNOR5A03G02677500"/>
</dbReference>
<proteinExistence type="inferred from homology"/>
<evidence type="ECO:0000256" key="11">
    <source>
        <dbReference type="SAM" id="MobiDB-lite"/>
    </source>
</evidence>
<dbReference type="GO" id="GO:0003700">
    <property type="term" value="F:DNA-binding transcription factor activity"/>
    <property type="evidence" value="ECO:0007669"/>
    <property type="project" value="InterPro"/>
</dbReference>
<dbReference type="PROSITE" id="PS50157">
    <property type="entry name" value="ZINC_FINGER_C2H2_2"/>
    <property type="match status" value="2"/>
</dbReference>
<evidence type="ECO:0000256" key="8">
    <source>
        <dbReference type="ARBA" id="ARBA00023242"/>
    </source>
</evidence>
<dbReference type="OMA" id="CSEYFTI"/>
<evidence type="ECO:0000256" key="6">
    <source>
        <dbReference type="ARBA" id="ARBA00023015"/>
    </source>
</evidence>
<dbReference type="AlphaFoldDB" id="A0A3B6KEP0"/>
<dbReference type="InterPro" id="IPR013087">
    <property type="entry name" value="Znf_C2H2_type"/>
</dbReference>
<keyword evidence="6" id="KW-0805">Transcription regulation</keyword>
<feature type="compositionally biased region" description="Low complexity" evidence="11">
    <location>
        <begin position="94"/>
        <end position="107"/>
    </location>
</feature>
<dbReference type="STRING" id="4565.A0A3B6KEP0"/>
<dbReference type="PANTHER" id="PTHR45878">
    <property type="entry name" value="ZINC FINGER PROTEIN WIP2"/>
    <property type="match status" value="1"/>
</dbReference>
<dbReference type="Gene3D" id="3.30.160.60">
    <property type="entry name" value="Classic Zinc Finger"/>
    <property type="match status" value="2"/>
</dbReference>
<dbReference type="Gramene" id="TraesCS5A03G0468300.1">
    <property type="protein sequence ID" value="TraesCS5A03G0468300.1.CDS"/>
    <property type="gene ID" value="TraesCS5A03G0468300"/>
</dbReference>
<dbReference type="Gramene" id="TraesARI5A03G02697890.1">
    <property type="protein sequence ID" value="TraesARI5A03G02697890.1"/>
    <property type="gene ID" value="TraesARI5A03G02697890"/>
</dbReference>
<keyword evidence="8" id="KW-0539">Nucleus</keyword>
<keyword evidence="4 10" id="KW-0863">Zinc-finger</keyword>
<dbReference type="InterPro" id="IPR036236">
    <property type="entry name" value="Znf_C2H2_sf"/>
</dbReference>